<feature type="transmembrane region" description="Helical" evidence="1">
    <location>
        <begin position="177"/>
        <end position="198"/>
    </location>
</feature>
<dbReference type="RefSeq" id="WP_254152848.1">
    <property type="nucleotide sequence ID" value="NZ_JAHESD010000009.1"/>
</dbReference>
<accession>A0ABS5VPD0</accession>
<reference evidence="2 3" key="1">
    <citation type="submission" date="2021-05" db="EMBL/GenBank/DDBJ databases">
        <title>A Polyphasic approach of four new species of the genus Ohtaekwangia: Ohtaekwangia histidinii sp. nov., Ohtaekwangia cretensis sp. nov., Ohtaekwangia indiensis sp. nov., Ohtaekwangia reichenbachii sp. nov. from diverse environment.</title>
        <authorList>
            <person name="Octaviana S."/>
        </authorList>
    </citation>
    <scope>NUCLEOTIDE SEQUENCE [LARGE SCALE GENOMIC DNA]</scope>
    <source>
        <strain evidence="2 3">PWU20</strain>
    </source>
</reference>
<keyword evidence="3" id="KW-1185">Reference proteome</keyword>
<dbReference type="InterPro" id="IPR036938">
    <property type="entry name" value="PAP2/HPO_sf"/>
</dbReference>
<evidence type="ECO:0008006" key="4">
    <source>
        <dbReference type="Google" id="ProtNLM"/>
    </source>
</evidence>
<evidence type="ECO:0000313" key="3">
    <source>
        <dbReference type="Proteomes" id="UP000772618"/>
    </source>
</evidence>
<proteinExistence type="predicted"/>
<name>A0ABS5VPD0_9BACT</name>
<feature type="transmembrane region" description="Helical" evidence="1">
    <location>
        <begin position="12"/>
        <end position="39"/>
    </location>
</feature>
<dbReference type="SUPFAM" id="SSF48317">
    <property type="entry name" value="Acid phosphatase/Vanadium-dependent haloperoxidase"/>
    <property type="match status" value="1"/>
</dbReference>
<evidence type="ECO:0000256" key="1">
    <source>
        <dbReference type="SAM" id="Phobius"/>
    </source>
</evidence>
<evidence type="ECO:0000313" key="2">
    <source>
        <dbReference type="EMBL" id="MBT1702878.1"/>
    </source>
</evidence>
<feature type="transmembrane region" description="Helical" evidence="1">
    <location>
        <begin position="110"/>
        <end position="129"/>
    </location>
</feature>
<dbReference type="EMBL" id="JAHESD010000009">
    <property type="protein sequence ID" value="MBT1702878.1"/>
    <property type="molecule type" value="Genomic_DNA"/>
</dbReference>
<keyword evidence="1" id="KW-1133">Transmembrane helix</keyword>
<dbReference type="Proteomes" id="UP000772618">
    <property type="component" value="Unassembled WGS sequence"/>
</dbReference>
<feature type="transmembrane region" description="Helical" evidence="1">
    <location>
        <begin position="141"/>
        <end position="165"/>
    </location>
</feature>
<keyword evidence="1" id="KW-0472">Membrane</keyword>
<dbReference type="CDD" id="cd01610">
    <property type="entry name" value="PAP2_like"/>
    <property type="match status" value="1"/>
</dbReference>
<protein>
    <recommendedName>
        <fullName evidence="4">Phosphatase PAP2 family protein</fullName>
    </recommendedName>
</protein>
<feature type="transmembrane region" description="Helical" evidence="1">
    <location>
        <begin position="86"/>
        <end position="104"/>
    </location>
</feature>
<keyword evidence="1" id="KW-0812">Transmembrane</keyword>
<dbReference type="Gene3D" id="1.20.144.10">
    <property type="entry name" value="Phosphatidic acid phosphatase type 2/haloperoxidase"/>
    <property type="match status" value="1"/>
</dbReference>
<organism evidence="2 3">
    <name type="scientific">Chryseosolibacter indicus</name>
    <dbReference type="NCBI Taxonomy" id="2782351"/>
    <lineage>
        <taxon>Bacteria</taxon>
        <taxon>Pseudomonadati</taxon>
        <taxon>Bacteroidota</taxon>
        <taxon>Cytophagia</taxon>
        <taxon>Cytophagales</taxon>
        <taxon>Chryseotaleaceae</taxon>
        <taxon>Chryseosolibacter</taxon>
    </lineage>
</organism>
<feature type="transmembrane region" description="Helical" evidence="1">
    <location>
        <begin position="45"/>
        <end position="65"/>
    </location>
</feature>
<gene>
    <name evidence="2" type="ORF">KK060_06285</name>
</gene>
<sequence>MRRSKDNDTIHYIAQLVSILGHPLSMLSVFTLLISFQLYDAIKAFILSFIVIGVVVIPVAIRNYIKVKNKEYTNFDVSDQKQRQSFYPFAIILLSIAAIVLYFIPDTTAFFIGTSCALLMVGCSAIINFKIKTSLHTSVSIFLAVTYLNLSLLTFLLLLSFSVLIAASRVVLRRHTLVEIITGACIGVAFAIINNYVLSVAI</sequence>
<comment type="caution">
    <text evidence="2">The sequence shown here is derived from an EMBL/GenBank/DDBJ whole genome shotgun (WGS) entry which is preliminary data.</text>
</comment>